<dbReference type="RefSeq" id="WP_289167529.1">
    <property type="nucleotide sequence ID" value="NZ_JASZZN010000042.1"/>
</dbReference>
<keyword evidence="1" id="KW-1133">Transmembrane helix</keyword>
<protein>
    <submittedName>
        <fullName evidence="2">Uncharacterized protein</fullName>
    </submittedName>
</protein>
<keyword evidence="1" id="KW-0812">Transmembrane</keyword>
<dbReference type="Proteomes" id="UP001239462">
    <property type="component" value="Unassembled WGS sequence"/>
</dbReference>
<proteinExistence type="predicted"/>
<feature type="transmembrane region" description="Helical" evidence="1">
    <location>
        <begin position="70"/>
        <end position="91"/>
    </location>
</feature>
<reference evidence="2 3" key="1">
    <citation type="submission" date="2023-06" db="EMBL/GenBank/DDBJ databases">
        <title>Roseiconus lacunae JC819 isolated from Gulf of Mannar region, Tamil Nadu.</title>
        <authorList>
            <person name="Pk S."/>
            <person name="Ch S."/>
            <person name="Ch V.R."/>
        </authorList>
    </citation>
    <scope>NUCLEOTIDE SEQUENCE [LARGE SCALE GENOMIC DNA]</scope>
    <source>
        <strain evidence="2 3">JC819</strain>
    </source>
</reference>
<evidence type="ECO:0000313" key="3">
    <source>
        <dbReference type="Proteomes" id="UP001239462"/>
    </source>
</evidence>
<dbReference type="EMBL" id="JASZZN010000042">
    <property type="protein sequence ID" value="MDM4019387.1"/>
    <property type="molecule type" value="Genomic_DNA"/>
</dbReference>
<sequence>MSERKQTRNATYLLIGLVCVMLVIPRLLPEFELSRGSLLWYPVAHQLLLASIIGLLVWRATGRKRRTALLITALIIVVWGPNLAGAIEYSWTGRNTTVLSISEHLGVTPLLNTVYPFLYDSLGYSITVAHS</sequence>
<evidence type="ECO:0000256" key="1">
    <source>
        <dbReference type="SAM" id="Phobius"/>
    </source>
</evidence>
<name>A0ABT7PSA4_9BACT</name>
<comment type="caution">
    <text evidence="2">The sequence shown here is derived from an EMBL/GenBank/DDBJ whole genome shotgun (WGS) entry which is preliminary data.</text>
</comment>
<feature type="transmembrane region" description="Helical" evidence="1">
    <location>
        <begin position="12"/>
        <end position="28"/>
    </location>
</feature>
<gene>
    <name evidence="2" type="ORF">QTN89_28285</name>
</gene>
<keyword evidence="3" id="KW-1185">Reference proteome</keyword>
<evidence type="ECO:0000313" key="2">
    <source>
        <dbReference type="EMBL" id="MDM4019387.1"/>
    </source>
</evidence>
<keyword evidence="1" id="KW-0472">Membrane</keyword>
<accession>A0ABT7PSA4</accession>
<organism evidence="2 3">
    <name type="scientific">Roseiconus lacunae</name>
    <dbReference type="NCBI Taxonomy" id="2605694"/>
    <lineage>
        <taxon>Bacteria</taxon>
        <taxon>Pseudomonadati</taxon>
        <taxon>Planctomycetota</taxon>
        <taxon>Planctomycetia</taxon>
        <taxon>Pirellulales</taxon>
        <taxon>Pirellulaceae</taxon>
        <taxon>Roseiconus</taxon>
    </lineage>
</organism>
<feature type="transmembrane region" description="Helical" evidence="1">
    <location>
        <begin position="40"/>
        <end position="58"/>
    </location>
</feature>